<dbReference type="Proteomes" id="UP000693692">
    <property type="component" value="Segment"/>
</dbReference>
<protein>
    <submittedName>
        <fullName evidence="1">Tail assembly chaperone</fullName>
    </submittedName>
</protein>
<dbReference type="RefSeq" id="YP_010754410.1">
    <property type="nucleotide sequence ID" value="NC_073460.1"/>
</dbReference>
<dbReference type="EMBL" id="MZ150789">
    <property type="protein sequence ID" value="QWY84596.1"/>
    <property type="molecule type" value="Genomic_DNA"/>
</dbReference>
<proteinExistence type="predicted"/>
<dbReference type="GeneID" id="80019001"/>
<dbReference type="KEGG" id="vg:80019001"/>
<organism evidence="1 2">
    <name type="scientific">Microbacterium phage Footloose</name>
    <dbReference type="NCBI Taxonomy" id="2836048"/>
    <lineage>
        <taxon>Viruses</taxon>
        <taxon>Duplodnaviria</taxon>
        <taxon>Heunggongvirae</taxon>
        <taxon>Uroviricota</taxon>
        <taxon>Caudoviricetes</taxon>
        <taxon>Footloosevirus</taxon>
        <taxon>Footloosevirus footloose</taxon>
    </lineage>
</organism>
<evidence type="ECO:0000313" key="2">
    <source>
        <dbReference type="Proteomes" id="UP000693692"/>
    </source>
</evidence>
<reference evidence="1" key="1">
    <citation type="submission" date="2021-05" db="EMBL/GenBank/DDBJ databases">
        <authorList>
            <person name="Brink J."/>
            <person name="Busse A.L."/>
            <person name="Crowley H.J."/>
            <person name="Hall C.J."/>
            <person name="Hetherington P."/>
            <person name="Hovde T.M."/>
            <person name="Johnson J.A."/>
            <person name="Karch K.E."/>
            <person name="Krueger C.J."/>
            <person name="Lundberg T.J."/>
            <person name="Madla Sanchez I."/>
            <person name="Mathiesen C."/>
            <person name="Moore L.J."/>
            <person name="Nordberg R.J."/>
            <person name="Petersen I.M."/>
            <person name="Piton K.L."/>
            <person name="Rozycki S.T."/>
            <person name="Rutten E."/>
            <person name="Samuelson I.O."/>
            <person name="Sarkilahti S.K."/>
            <person name="Schubert K.A."/>
            <person name="Stamness T.F."/>
            <person name="Tinman A.J."/>
            <person name="Tutterrow P.B."/>
            <person name="Wanzek N.C."/>
            <person name="Wheeler C.D."/>
            <person name="Spring A.M."/>
            <person name="Klyczek K."/>
            <person name="Garlena R.A."/>
            <person name="Russell D.A."/>
            <person name="Pope W.H."/>
            <person name="Jacobs-Sera D."/>
            <person name="Hatfull G.F."/>
        </authorList>
    </citation>
    <scope>NUCLEOTIDE SEQUENCE</scope>
</reference>
<evidence type="ECO:0000313" key="1">
    <source>
        <dbReference type="EMBL" id="QWY84596.1"/>
    </source>
</evidence>
<name>A0A8F3E9F3_9CAUD</name>
<keyword evidence="2" id="KW-1185">Reference proteome</keyword>
<sequence>MSIKDLIAKQRAELETVVEQGVDVVLGGELVTLTFSKALPDEWDALMATNPPRQGVKGDAAIGYNAKAVSRVYPNVSANGEKLDAETWGELFGVLDSVHRNNVEAVIWGINVNDALVQLVELGKSSRGPEVALARELGVSLRRLLGWEPAEVTTYEYDDAGRLSRSITTRESEFSAWDRALMLESRRDDAEPRSSTGWLLSEATDPENEYKFVVDLPTTDFAARALHNAQERYKKQYPDATPHDLLWRVSKID</sequence>
<gene>
    <name evidence="1" type="primary">14</name>
    <name evidence="1" type="ORF">SEA_FOOTLOOSE_14</name>
</gene>
<accession>A0A8F3E9F3</accession>